<dbReference type="InterPro" id="IPR000843">
    <property type="entry name" value="HTH_LacI"/>
</dbReference>
<dbReference type="Pfam" id="PF13377">
    <property type="entry name" value="Peripla_BP_3"/>
    <property type="match status" value="1"/>
</dbReference>
<dbReference type="SUPFAM" id="SSF47413">
    <property type="entry name" value="lambda repressor-like DNA-binding domains"/>
    <property type="match status" value="1"/>
</dbReference>
<dbReference type="PROSITE" id="PS50932">
    <property type="entry name" value="HTH_LACI_2"/>
    <property type="match status" value="1"/>
</dbReference>
<evidence type="ECO:0000313" key="7">
    <source>
        <dbReference type="Proteomes" id="UP001240236"/>
    </source>
</evidence>
<evidence type="ECO:0000256" key="4">
    <source>
        <dbReference type="SAM" id="MobiDB-lite"/>
    </source>
</evidence>
<dbReference type="InterPro" id="IPR028082">
    <property type="entry name" value="Peripla_BP_I"/>
</dbReference>
<evidence type="ECO:0000256" key="3">
    <source>
        <dbReference type="ARBA" id="ARBA00023163"/>
    </source>
</evidence>
<protein>
    <submittedName>
        <fullName evidence="6">DNA-binding LacI/PurR family transcriptional regulator</fullName>
    </submittedName>
</protein>
<feature type="region of interest" description="Disordered" evidence="4">
    <location>
        <begin position="1"/>
        <end position="20"/>
    </location>
</feature>
<dbReference type="Gene3D" id="3.40.50.2300">
    <property type="match status" value="2"/>
</dbReference>
<dbReference type="Proteomes" id="UP001240236">
    <property type="component" value="Unassembled WGS sequence"/>
</dbReference>
<name>A0AAE3W8Q7_9ACTN</name>
<evidence type="ECO:0000259" key="5">
    <source>
        <dbReference type="PROSITE" id="PS50932"/>
    </source>
</evidence>
<dbReference type="EMBL" id="JAUSUZ010000001">
    <property type="protein sequence ID" value="MDQ0370597.1"/>
    <property type="molecule type" value="Genomic_DNA"/>
</dbReference>
<dbReference type="SUPFAM" id="SSF53822">
    <property type="entry name" value="Periplasmic binding protein-like I"/>
    <property type="match status" value="1"/>
</dbReference>
<dbReference type="PANTHER" id="PTHR30146:SF138">
    <property type="entry name" value="TRANSCRIPTIONAL REGULATORY PROTEIN"/>
    <property type="match status" value="1"/>
</dbReference>
<dbReference type="CDD" id="cd01392">
    <property type="entry name" value="HTH_LacI"/>
    <property type="match status" value="1"/>
</dbReference>
<dbReference type="RefSeq" id="WP_307246683.1">
    <property type="nucleotide sequence ID" value="NZ_JAUSUZ010000001.1"/>
</dbReference>
<dbReference type="GO" id="GO:0003700">
    <property type="term" value="F:DNA-binding transcription factor activity"/>
    <property type="evidence" value="ECO:0007669"/>
    <property type="project" value="TreeGrafter"/>
</dbReference>
<organism evidence="6 7">
    <name type="scientific">Catenuloplanes indicus</name>
    <dbReference type="NCBI Taxonomy" id="137267"/>
    <lineage>
        <taxon>Bacteria</taxon>
        <taxon>Bacillati</taxon>
        <taxon>Actinomycetota</taxon>
        <taxon>Actinomycetes</taxon>
        <taxon>Micromonosporales</taxon>
        <taxon>Micromonosporaceae</taxon>
        <taxon>Catenuloplanes</taxon>
    </lineage>
</organism>
<keyword evidence="1" id="KW-0805">Transcription regulation</keyword>
<comment type="caution">
    <text evidence="6">The sequence shown here is derived from an EMBL/GenBank/DDBJ whole genome shotgun (WGS) entry which is preliminary data.</text>
</comment>
<dbReference type="SMART" id="SM00354">
    <property type="entry name" value="HTH_LACI"/>
    <property type="match status" value="1"/>
</dbReference>
<dbReference type="InterPro" id="IPR010982">
    <property type="entry name" value="Lambda_DNA-bd_dom_sf"/>
</dbReference>
<sequence length="348" mass="36734">MADEVGVSRSTVSNAYGRPDQLSPELRERILSAARRLGYAGPNPTARSLRRGRAGAIGVLFTDVLSYAFKDPFAVRFLQGLSQAAERHSTGLLLIPVPDDPEAARAAVRNAAVDGFCVFCVAEGHPARQAIFERGLPVVGTELLAPDAAMFAAGIDEAAATRAAGAHLTALGHRRVAIIADMLHPALGPRTAPIRQPEDISYQGERERLRGYQEAWAKAGLDWDDVTIINVPGNSREAGLEGAAAALDRRDRPTAVIAFSDVLALGALDALEARGLRAGRDVSVIGFDDIPQAAEAGLTTVRQPAKEKGRIAGELLLDPPASAEGRRVALPTELIVRASTGPATNGRI</sequence>
<accession>A0AAE3W8Q7</accession>
<keyword evidence="3" id="KW-0804">Transcription</keyword>
<dbReference type="AlphaFoldDB" id="A0AAE3W8Q7"/>
<dbReference type="CDD" id="cd06279">
    <property type="entry name" value="PBP1_LacI-like"/>
    <property type="match status" value="1"/>
</dbReference>
<dbReference type="Pfam" id="PF00356">
    <property type="entry name" value="LacI"/>
    <property type="match status" value="1"/>
</dbReference>
<dbReference type="PANTHER" id="PTHR30146">
    <property type="entry name" value="LACI-RELATED TRANSCRIPTIONAL REPRESSOR"/>
    <property type="match status" value="1"/>
</dbReference>
<dbReference type="InterPro" id="IPR046335">
    <property type="entry name" value="LacI/GalR-like_sensor"/>
</dbReference>
<dbReference type="Gene3D" id="1.10.260.40">
    <property type="entry name" value="lambda repressor-like DNA-binding domains"/>
    <property type="match status" value="1"/>
</dbReference>
<reference evidence="6 7" key="1">
    <citation type="submission" date="2023-07" db="EMBL/GenBank/DDBJ databases">
        <title>Sequencing the genomes of 1000 actinobacteria strains.</title>
        <authorList>
            <person name="Klenk H.-P."/>
        </authorList>
    </citation>
    <scope>NUCLEOTIDE SEQUENCE [LARGE SCALE GENOMIC DNA]</scope>
    <source>
        <strain evidence="6 7">DSM 44709</strain>
    </source>
</reference>
<evidence type="ECO:0000313" key="6">
    <source>
        <dbReference type="EMBL" id="MDQ0370597.1"/>
    </source>
</evidence>
<keyword evidence="7" id="KW-1185">Reference proteome</keyword>
<gene>
    <name evidence="6" type="ORF">J2S42_007266</name>
</gene>
<evidence type="ECO:0000256" key="1">
    <source>
        <dbReference type="ARBA" id="ARBA00023015"/>
    </source>
</evidence>
<keyword evidence="2 6" id="KW-0238">DNA-binding</keyword>
<proteinExistence type="predicted"/>
<dbReference type="GO" id="GO:0000976">
    <property type="term" value="F:transcription cis-regulatory region binding"/>
    <property type="evidence" value="ECO:0007669"/>
    <property type="project" value="TreeGrafter"/>
</dbReference>
<feature type="domain" description="HTH lacI-type" evidence="5">
    <location>
        <begin position="1"/>
        <end position="51"/>
    </location>
</feature>
<evidence type="ECO:0000256" key="2">
    <source>
        <dbReference type="ARBA" id="ARBA00023125"/>
    </source>
</evidence>